<dbReference type="GO" id="GO:0032259">
    <property type="term" value="P:methylation"/>
    <property type="evidence" value="ECO:0007669"/>
    <property type="project" value="UniProtKB-KW"/>
</dbReference>
<dbReference type="FunFam" id="3.20.20.210:FF:000014">
    <property type="entry name" value="Dimethylsulfide methyltransferase corrinoid protein"/>
    <property type="match status" value="1"/>
</dbReference>
<accession>A0A424YXU0</accession>
<keyword evidence="2" id="KW-0489">Methyltransferase</keyword>
<reference evidence="2 3" key="1">
    <citation type="submission" date="2018-08" db="EMBL/GenBank/DDBJ databases">
        <title>The metabolism and importance of syntrophic acetate oxidation coupled to methane or sulfide production in haloalkaline environments.</title>
        <authorList>
            <person name="Timmers P.H.A."/>
            <person name="Vavourakis C.D."/>
            <person name="Sorokin D.Y."/>
            <person name="Sinninghe Damste J.S."/>
            <person name="Muyzer G."/>
            <person name="Stams A.J.M."/>
            <person name="Plugge C.M."/>
        </authorList>
    </citation>
    <scope>NUCLEOTIDE SEQUENCE [LARGE SCALE GENOMIC DNA]</scope>
    <source>
        <strain evidence="2">MSAO_Arc3</strain>
    </source>
</reference>
<evidence type="ECO:0000313" key="2">
    <source>
        <dbReference type="EMBL" id="RQD85298.1"/>
    </source>
</evidence>
<dbReference type="AlphaFoldDB" id="A0A424YXU0"/>
<name>A0A424YXU0_9EURY</name>
<dbReference type="InterPro" id="IPR038071">
    <property type="entry name" value="UROD/MetE-like_sf"/>
</dbReference>
<dbReference type="Gene3D" id="3.20.20.210">
    <property type="match status" value="1"/>
</dbReference>
<dbReference type="InterPro" id="IPR052024">
    <property type="entry name" value="Methanogen_methyltrans"/>
</dbReference>
<feature type="non-terminal residue" evidence="2">
    <location>
        <position position="1"/>
    </location>
</feature>
<dbReference type="PANTHER" id="PTHR47099">
    <property type="entry name" value="METHYLCOBAMIDE:COM METHYLTRANSFERASE MTBA"/>
    <property type="match status" value="1"/>
</dbReference>
<organism evidence="2 3">
    <name type="scientific">Methanosalsum natronophilum</name>
    <dbReference type="NCBI Taxonomy" id="768733"/>
    <lineage>
        <taxon>Archaea</taxon>
        <taxon>Methanobacteriati</taxon>
        <taxon>Methanobacteriota</taxon>
        <taxon>Stenosarchaea group</taxon>
        <taxon>Methanomicrobia</taxon>
        <taxon>Methanosarcinales</taxon>
        <taxon>Methanosarcinaceae</taxon>
        <taxon>Methanosalsum</taxon>
    </lineage>
</organism>
<dbReference type="SUPFAM" id="SSF51726">
    <property type="entry name" value="UROD/MetE-like"/>
    <property type="match status" value="1"/>
</dbReference>
<dbReference type="GO" id="GO:0006779">
    <property type="term" value="P:porphyrin-containing compound biosynthetic process"/>
    <property type="evidence" value="ECO:0007669"/>
    <property type="project" value="InterPro"/>
</dbReference>
<gene>
    <name evidence="2" type="ORF">D5R95_04935</name>
</gene>
<dbReference type="GO" id="GO:0004853">
    <property type="term" value="F:uroporphyrinogen decarboxylase activity"/>
    <property type="evidence" value="ECO:0007669"/>
    <property type="project" value="InterPro"/>
</dbReference>
<dbReference type="GO" id="GO:0008168">
    <property type="term" value="F:methyltransferase activity"/>
    <property type="evidence" value="ECO:0007669"/>
    <property type="project" value="UniProtKB-KW"/>
</dbReference>
<dbReference type="EMBL" id="QZAB01000312">
    <property type="protein sequence ID" value="RQD85298.1"/>
    <property type="molecule type" value="Genomic_DNA"/>
</dbReference>
<sequence length="304" mass="34086">DMFVGLVDLSITSSDLGCDISIPDEDTPASVGHLDDYEKIEIPEVKEGTRIYELIQASKLAKEKLNKGLNAPFVAFHEGPLLTLTQLMGADRVLMDMKTNPDVVLDAVDKITDFVCDISEKFFEEDACDGLCIDNLWSNNVIMSEDDYWKFEGKFVKDRHVPLFEKYNQPYMIHSCADHVHFDTQIKKFGTGLFSYAYYPKLRHKGSKNYADLIPKYGDMCCMMGEVDPIKFMDHSSEGVQAIENDTEELLKSVLPVLKENGLQSKYVMSSGCEIPPGGPLNTVKAMVDVVKKIGPDLQKETMG</sequence>
<proteinExistence type="predicted"/>
<dbReference type="PANTHER" id="PTHR47099:SF1">
    <property type="entry name" value="METHYLCOBAMIDE:COM METHYLTRANSFERASE MTBA"/>
    <property type="match status" value="1"/>
</dbReference>
<evidence type="ECO:0000259" key="1">
    <source>
        <dbReference type="Pfam" id="PF01208"/>
    </source>
</evidence>
<protein>
    <submittedName>
        <fullName evidence="2">Methyltransferase</fullName>
    </submittedName>
</protein>
<feature type="domain" description="Uroporphyrinogen decarboxylase (URO-D)" evidence="1">
    <location>
        <begin position="1"/>
        <end position="293"/>
    </location>
</feature>
<keyword evidence="2" id="KW-0808">Transferase</keyword>
<dbReference type="Pfam" id="PF01208">
    <property type="entry name" value="URO-D"/>
    <property type="match status" value="1"/>
</dbReference>
<dbReference type="Proteomes" id="UP000284763">
    <property type="component" value="Unassembled WGS sequence"/>
</dbReference>
<evidence type="ECO:0000313" key="3">
    <source>
        <dbReference type="Proteomes" id="UP000284763"/>
    </source>
</evidence>
<dbReference type="InterPro" id="IPR000257">
    <property type="entry name" value="Uroporphyrinogen_deCOase"/>
</dbReference>
<comment type="caution">
    <text evidence="2">The sequence shown here is derived from an EMBL/GenBank/DDBJ whole genome shotgun (WGS) entry which is preliminary data.</text>
</comment>
<dbReference type="CDD" id="cd03465">
    <property type="entry name" value="URO-D_like"/>
    <property type="match status" value="1"/>
</dbReference>